<feature type="domain" description="RNA polymerase sigma factor 70 region 4 type 2" evidence="6">
    <location>
        <begin position="110"/>
        <end position="160"/>
    </location>
</feature>
<protein>
    <submittedName>
        <fullName evidence="7">Sigma-70 family RNA polymerase sigma factor</fullName>
    </submittedName>
</protein>
<organism evidence="7 8">
    <name type="scientific">Ensifer adhaerens</name>
    <name type="common">Sinorhizobium morelense</name>
    <dbReference type="NCBI Taxonomy" id="106592"/>
    <lineage>
        <taxon>Bacteria</taxon>
        <taxon>Pseudomonadati</taxon>
        <taxon>Pseudomonadota</taxon>
        <taxon>Alphaproteobacteria</taxon>
        <taxon>Hyphomicrobiales</taxon>
        <taxon>Rhizobiaceae</taxon>
        <taxon>Sinorhizobium/Ensifer group</taxon>
        <taxon>Ensifer</taxon>
    </lineage>
</organism>
<dbReference type="SUPFAM" id="SSF88946">
    <property type="entry name" value="Sigma2 domain of RNA polymerase sigma factors"/>
    <property type="match status" value="1"/>
</dbReference>
<proteinExistence type="inferred from homology"/>
<keyword evidence="7" id="KW-0614">Plasmid</keyword>
<sequence length="175" mass="20281">MASSLNHWLGLLFRRHHKEVVRYASRLIGNRDDGEEVVQNAYLRMVRVDRRSVEHPRSYLFRAARNAAIDFRIKLEREWSRRVELDQADRLSSSDDFALRLEFRDKVAALSVLLNELPVACRTAFIMNKVEGLSHREIAETLGISVSMVEKHMLRALSHCATCGESWTMSDKGRR</sequence>
<name>A0ABY8HSR6_ENSAD</name>
<dbReference type="GeneID" id="29522681"/>
<dbReference type="Pfam" id="PF04542">
    <property type="entry name" value="Sigma70_r2"/>
    <property type="match status" value="1"/>
</dbReference>
<evidence type="ECO:0000313" key="7">
    <source>
        <dbReference type="EMBL" id="WFP94469.1"/>
    </source>
</evidence>
<dbReference type="Gene3D" id="1.10.10.10">
    <property type="entry name" value="Winged helix-like DNA-binding domain superfamily/Winged helix DNA-binding domain"/>
    <property type="match status" value="1"/>
</dbReference>
<evidence type="ECO:0000256" key="3">
    <source>
        <dbReference type="ARBA" id="ARBA00023082"/>
    </source>
</evidence>
<evidence type="ECO:0000256" key="2">
    <source>
        <dbReference type="ARBA" id="ARBA00023015"/>
    </source>
</evidence>
<evidence type="ECO:0000259" key="5">
    <source>
        <dbReference type="Pfam" id="PF04542"/>
    </source>
</evidence>
<dbReference type="InterPro" id="IPR013324">
    <property type="entry name" value="RNA_pol_sigma_r3/r4-like"/>
</dbReference>
<dbReference type="NCBIfam" id="TIGR02937">
    <property type="entry name" value="sigma70-ECF"/>
    <property type="match status" value="1"/>
</dbReference>
<evidence type="ECO:0000259" key="6">
    <source>
        <dbReference type="Pfam" id="PF08281"/>
    </source>
</evidence>
<dbReference type="Gene3D" id="1.10.1740.10">
    <property type="match status" value="1"/>
</dbReference>
<evidence type="ECO:0000256" key="4">
    <source>
        <dbReference type="ARBA" id="ARBA00023163"/>
    </source>
</evidence>
<gene>
    <name evidence="7" type="ORF">P4B07_32190</name>
</gene>
<dbReference type="Proteomes" id="UP001214094">
    <property type="component" value="Plasmid unnamedB"/>
</dbReference>
<dbReference type="PANTHER" id="PTHR43133">
    <property type="entry name" value="RNA POLYMERASE ECF-TYPE SIGMA FACTO"/>
    <property type="match status" value="1"/>
</dbReference>
<feature type="domain" description="RNA polymerase sigma-70 region 2" evidence="5">
    <location>
        <begin position="12"/>
        <end position="74"/>
    </location>
</feature>
<evidence type="ECO:0000256" key="1">
    <source>
        <dbReference type="ARBA" id="ARBA00010641"/>
    </source>
</evidence>
<dbReference type="PANTHER" id="PTHR43133:SF63">
    <property type="entry name" value="RNA POLYMERASE SIGMA FACTOR FECI-RELATED"/>
    <property type="match status" value="1"/>
</dbReference>
<keyword evidence="4" id="KW-0804">Transcription</keyword>
<keyword evidence="2" id="KW-0805">Transcription regulation</keyword>
<comment type="similarity">
    <text evidence="1">Belongs to the sigma-70 factor family. ECF subfamily.</text>
</comment>
<dbReference type="InterPro" id="IPR013325">
    <property type="entry name" value="RNA_pol_sigma_r2"/>
</dbReference>
<dbReference type="EMBL" id="CP121310">
    <property type="protein sequence ID" value="WFP94469.1"/>
    <property type="molecule type" value="Genomic_DNA"/>
</dbReference>
<dbReference type="InterPro" id="IPR007627">
    <property type="entry name" value="RNA_pol_sigma70_r2"/>
</dbReference>
<keyword evidence="8" id="KW-1185">Reference proteome</keyword>
<dbReference type="SUPFAM" id="SSF88659">
    <property type="entry name" value="Sigma3 and sigma4 domains of RNA polymerase sigma factors"/>
    <property type="match status" value="1"/>
</dbReference>
<dbReference type="RefSeq" id="WP_051659402.1">
    <property type="nucleotide sequence ID" value="NZ_CP015882.1"/>
</dbReference>
<dbReference type="Pfam" id="PF08281">
    <property type="entry name" value="Sigma70_r4_2"/>
    <property type="match status" value="1"/>
</dbReference>
<accession>A0ABY8HSR6</accession>
<dbReference type="InterPro" id="IPR013249">
    <property type="entry name" value="RNA_pol_sigma70_r4_t2"/>
</dbReference>
<dbReference type="InterPro" id="IPR036388">
    <property type="entry name" value="WH-like_DNA-bd_sf"/>
</dbReference>
<dbReference type="InterPro" id="IPR039425">
    <property type="entry name" value="RNA_pol_sigma-70-like"/>
</dbReference>
<dbReference type="InterPro" id="IPR014284">
    <property type="entry name" value="RNA_pol_sigma-70_dom"/>
</dbReference>
<geneLocation type="plasmid" evidence="7 8">
    <name>unnamedB</name>
</geneLocation>
<evidence type="ECO:0000313" key="8">
    <source>
        <dbReference type="Proteomes" id="UP001214094"/>
    </source>
</evidence>
<reference evidence="7 8" key="1">
    <citation type="submission" date="2023-03" db="EMBL/GenBank/DDBJ databases">
        <title>Comparative genome and transcriptome analysis combination mining strategies for increasing vitamin B12 production of Ensifer adhaerens strain.</title>
        <authorList>
            <person name="Yongheng L."/>
        </authorList>
    </citation>
    <scope>NUCLEOTIDE SEQUENCE [LARGE SCALE GENOMIC DNA]</scope>
    <source>
        <strain evidence="7 8">Casida A-T305</strain>
        <plasmid evidence="7 8">unnamedB</plasmid>
    </source>
</reference>
<keyword evidence="3" id="KW-0731">Sigma factor</keyword>